<reference evidence="3" key="1">
    <citation type="journal article" date="2022" name="Int. J. Mol. Sci.">
        <title>Draft Genome of Tanacetum Coccineum: Genomic Comparison of Closely Related Tanacetum-Family Plants.</title>
        <authorList>
            <person name="Yamashiro T."/>
            <person name="Shiraishi A."/>
            <person name="Nakayama K."/>
            <person name="Satake H."/>
        </authorList>
    </citation>
    <scope>NUCLEOTIDE SEQUENCE</scope>
</reference>
<dbReference type="Pfam" id="PF02181">
    <property type="entry name" value="FH2"/>
    <property type="match status" value="1"/>
</dbReference>
<dbReference type="Gene3D" id="1.20.58.2220">
    <property type="entry name" value="Formin, FH2 domain"/>
    <property type="match status" value="2"/>
</dbReference>
<organism evidence="3 4">
    <name type="scientific">Tanacetum coccineum</name>
    <dbReference type="NCBI Taxonomy" id="301880"/>
    <lineage>
        <taxon>Eukaryota</taxon>
        <taxon>Viridiplantae</taxon>
        <taxon>Streptophyta</taxon>
        <taxon>Embryophyta</taxon>
        <taxon>Tracheophyta</taxon>
        <taxon>Spermatophyta</taxon>
        <taxon>Magnoliopsida</taxon>
        <taxon>eudicotyledons</taxon>
        <taxon>Gunneridae</taxon>
        <taxon>Pentapetalae</taxon>
        <taxon>asterids</taxon>
        <taxon>campanulids</taxon>
        <taxon>Asterales</taxon>
        <taxon>Asteraceae</taxon>
        <taxon>Asteroideae</taxon>
        <taxon>Anthemideae</taxon>
        <taxon>Anthemidinae</taxon>
        <taxon>Tanacetum</taxon>
    </lineage>
</organism>
<dbReference type="InterPro" id="IPR051144">
    <property type="entry name" value="Formin_homology_domain"/>
</dbReference>
<reference evidence="3" key="2">
    <citation type="submission" date="2022-01" db="EMBL/GenBank/DDBJ databases">
        <authorList>
            <person name="Yamashiro T."/>
            <person name="Shiraishi A."/>
            <person name="Satake H."/>
            <person name="Nakayama K."/>
        </authorList>
    </citation>
    <scope>NUCLEOTIDE SEQUENCE</scope>
</reference>
<dbReference type="SUPFAM" id="SSF101447">
    <property type="entry name" value="Formin homology 2 domain (FH2 domain)"/>
    <property type="match status" value="1"/>
</dbReference>
<evidence type="ECO:0000313" key="3">
    <source>
        <dbReference type="EMBL" id="GJT20117.1"/>
    </source>
</evidence>
<dbReference type="Proteomes" id="UP001151760">
    <property type="component" value="Unassembled WGS sequence"/>
</dbReference>
<evidence type="ECO:0000259" key="2">
    <source>
        <dbReference type="Pfam" id="PF02181"/>
    </source>
</evidence>
<feature type="domain" description="FH2" evidence="2">
    <location>
        <begin position="261"/>
        <end position="373"/>
    </location>
</feature>
<dbReference type="EMBL" id="BQNB010013774">
    <property type="protein sequence ID" value="GJT20117.1"/>
    <property type="molecule type" value="Genomic_DNA"/>
</dbReference>
<proteinExistence type="inferred from homology"/>
<comment type="caution">
    <text evidence="3">The sequence shown here is derived from an EMBL/GenBank/DDBJ whole genome shotgun (WGS) entry which is preliminary data.</text>
</comment>
<gene>
    <name evidence="3" type="ORF">Tco_0878823</name>
</gene>
<sequence length="740" mass="84354">MARNAKDLKMAKLGDKPLLLRVPQGPTLQEQVEAILGNKGLLLANGQILHEEELAFFADPGITEGQATQTVITHNAAYQADDLDAYDSDCDELNTAKVALMENLSHYGSDALAEINLDNKSVNDTLTAEHERYKEQVKVFKKGQNVDLRSNDNVLDSCAQSVEIDHLKQTLSEHFYRLSHSELVDIKKVLRRLVQLIPDDIKVKEFQRSFHHSDTERLSRNDKVLKVKIFKKDATLKLFKSTNQERYEHVDPKVTSSLDSKVYKMEKRDYSWLMITRSSEIDVLKFKSMFSPINPNAVELRSRLNAANKSSGIIENKKAWNCEVMLSKFRIPLNKLMDYVVALEDSAMLEAEQVDNLRKFCPTEEEMELLKVFDLQESFNSVNCAVEEANKQPKVLDFFKDLRSLRPASKIQMKILLEEMHTIYKGLEIAKQESSNAKRDNINFRKASKTFIRSVEGEVNSLVSQCQIMIPEDLVLQIRNLKTKKDMWEVIKTHNLGADRVKEARPQTLITEFENLKMSDNDSIYAYVAKLPGLTIPIGIVTQVKEEDVAHILEVVVEVEVKDVVEATLKTKVSKSHKEMIVWTVEIKQERNAMKILKEAGMEDCIETLCPMELEDDLEVEANQYRTMVGFLCYLLHTHPDLTYSVGMVSRYKQNPRKLHARAIKQILRYLKGTLPIKWCSHTVALSLCEAEFMAATAAACQVIWLRGVLAEVTENEQCARVTLFDSKIQGVIVGELAEI</sequence>
<keyword evidence="4" id="KW-1185">Reference proteome</keyword>
<evidence type="ECO:0000313" key="4">
    <source>
        <dbReference type="Proteomes" id="UP001151760"/>
    </source>
</evidence>
<comment type="similarity">
    <text evidence="1">Belongs to the formin-like family. Class-II subfamily.</text>
</comment>
<name>A0ABQ5C1Z1_9ASTR</name>
<dbReference type="InterPro" id="IPR042201">
    <property type="entry name" value="FH2_Formin_sf"/>
</dbReference>
<accession>A0ABQ5C1Z1</accession>
<protein>
    <submittedName>
        <fullName evidence="3">Retrovirus-related pol polyprotein from transposon TNT 1-94</fullName>
    </submittedName>
</protein>
<dbReference type="PANTHER" id="PTHR45733">
    <property type="entry name" value="FORMIN-J"/>
    <property type="match status" value="1"/>
</dbReference>
<evidence type="ECO:0000256" key="1">
    <source>
        <dbReference type="ARBA" id="ARBA00006468"/>
    </source>
</evidence>
<dbReference type="PANTHER" id="PTHR45733:SF8">
    <property type="entry name" value="FORMIN-J"/>
    <property type="match status" value="1"/>
</dbReference>
<dbReference type="InterPro" id="IPR015425">
    <property type="entry name" value="FH2_Formin"/>
</dbReference>